<reference evidence="3" key="1">
    <citation type="journal article" date="2014" name="Int. J. Syst. Evol. Microbiol.">
        <title>Complete genome sequence of Corynebacterium casei LMG S-19264T (=DSM 44701T), isolated from a smear-ripened cheese.</title>
        <authorList>
            <consortium name="US DOE Joint Genome Institute (JGI-PGF)"/>
            <person name="Walter F."/>
            <person name="Albersmeier A."/>
            <person name="Kalinowski J."/>
            <person name="Ruckert C."/>
        </authorList>
    </citation>
    <scope>NUCLEOTIDE SEQUENCE</scope>
    <source>
        <strain evidence="3">CGMCC 1.12214</strain>
    </source>
</reference>
<evidence type="ECO:0000259" key="2">
    <source>
        <dbReference type="Pfam" id="PF00857"/>
    </source>
</evidence>
<protein>
    <submittedName>
        <fullName evidence="3">Isochorismatase</fullName>
    </submittedName>
</protein>
<dbReference type="PANTHER" id="PTHR43540:SF15">
    <property type="entry name" value="BLR5631 PROTEIN"/>
    <property type="match status" value="1"/>
</dbReference>
<comment type="caution">
    <text evidence="3">The sequence shown here is derived from an EMBL/GenBank/DDBJ whole genome shotgun (WGS) entry which is preliminary data.</text>
</comment>
<name>A0A917I569_9HYPH</name>
<gene>
    <name evidence="3" type="ORF">GCM10007036_09920</name>
</gene>
<accession>A0A917I569</accession>
<dbReference type="GO" id="GO:0016787">
    <property type="term" value="F:hydrolase activity"/>
    <property type="evidence" value="ECO:0007669"/>
    <property type="project" value="UniProtKB-KW"/>
</dbReference>
<reference evidence="3" key="2">
    <citation type="submission" date="2020-09" db="EMBL/GenBank/DDBJ databases">
        <authorList>
            <person name="Sun Q."/>
            <person name="Zhou Y."/>
        </authorList>
    </citation>
    <scope>NUCLEOTIDE SEQUENCE</scope>
    <source>
        <strain evidence="3">CGMCC 1.12214</strain>
    </source>
</reference>
<dbReference type="EMBL" id="BMES01000001">
    <property type="protein sequence ID" value="GGH12240.1"/>
    <property type="molecule type" value="Genomic_DNA"/>
</dbReference>
<dbReference type="Proteomes" id="UP000603912">
    <property type="component" value="Unassembled WGS sequence"/>
</dbReference>
<dbReference type="PANTHER" id="PTHR43540">
    <property type="entry name" value="PEROXYUREIDOACRYLATE/UREIDOACRYLATE AMIDOHYDROLASE-RELATED"/>
    <property type="match status" value="1"/>
</dbReference>
<dbReference type="InterPro" id="IPR000868">
    <property type="entry name" value="Isochorismatase-like_dom"/>
</dbReference>
<evidence type="ECO:0000313" key="4">
    <source>
        <dbReference type="Proteomes" id="UP000603912"/>
    </source>
</evidence>
<dbReference type="InterPro" id="IPR050272">
    <property type="entry name" value="Isochorismatase-like_hydrls"/>
</dbReference>
<sequence length="203" mass="21236">MTEPAPRTLLQMAGANLAPARLHEAVLVLIDVQNEYVDGKLALPDARPALKVIAGLLHRARVQDTPIFHVVHKGGAGSGKAFDPETRGFEIADEAAPVGAETVVEKGLPNAFANTTLLDLVKATGRKELILAGFMTHMCVSSTARAALDLGFRTTIAADACATRDLPDALGGEPLSAAAIHRAALTELSDRFAVICRAAAIEA</sequence>
<dbReference type="AlphaFoldDB" id="A0A917I569"/>
<dbReference type="Pfam" id="PF00857">
    <property type="entry name" value="Isochorismatase"/>
    <property type="match status" value="1"/>
</dbReference>
<dbReference type="InterPro" id="IPR036380">
    <property type="entry name" value="Isochorismatase-like_sf"/>
</dbReference>
<dbReference type="SUPFAM" id="SSF52499">
    <property type="entry name" value="Isochorismatase-like hydrolases"/>
    <property type="match status" value="1"/>
</dbReference>
<dbReference type="CDD" id="cd01014">
    <property type="entry name" value="nicotinamidase_related"/>
    <property type="match status" value="1"/>
</dbReference>
<organism evidence="3 4">
    <name type="scientific">Alsobacter metallidurans</name>
    <dbReference type="NCBI Taxonomy" id="340221"/>
    <lineage>
        <taxon>Bacteria</taxon>
        <taxon>Pseudomonadati</taxon>
        <taxon>Pseudomonadota</taxon>
        <taxon>Alphaproteobacteria</taxon>
        <taxon>Hyphomicrobiales</taxon>
        <taxon>Alsobacteraceae</taxon>
        <taxon>Alsobacter</taxon>
    </lineage>
</organism>
<dbReference type="Gene3D" id="3.40.50.850">
    <property type="entry name" value="Isochorismatase-like"/>
    <property type="match status" value="1"/>
</dbReference>
<keyword evidence="4" id="KW-1185">Reference proteome</keyword>
<dbReference type="RefSeq" id="WP_188516584.1">
    <property type="nucleotide sequence ID" value="NZ_BMES01000001.1"/>
</dbReference>
<proteinExistence type="predicted"/>
<evidence type="ECO:0000313" key="3">
    <source>
        <dbReference type="EMBL" id="GGH12240.1"/>
    </source>
</evidence>
<evidence type="ECO:0000256" key="1">
    <source>
        <dbReference type="ARBA" id="ARBA00022801"/>
    </source>
</evidence>
<keyword evidence="1" id="KW-0378">Hydrolase</keyword>
<feature type="domain" description="Isochorismatase-like" evidence="2">
    <location>
        <begin position="26"/>
        <end position="199"/>
    </location>
</feature>